<reference evidence="8 9" key="1">
    <citation type="journal article" date="2018" name="Front. Microbiol.">
        <title>Genome-Wide Analysis of Corynespora cassiicola Leaf Fall Disease Putative Effectors.</title>
        <authorList>
            <person name="Lopez D."/>
            <person name="Ribeiro S."/>
            <person name="Label P."/>
            <person name="Fumanal B."/>
            <person name="Venisse J.S."/>
            <person name="Kohler A."/>
            <person name="de Oliveira R.R."/>
            <person name="Labutti K."/>
            <person name="Lipzen A."/>
            <person name="Lail K."/>
            <person name="Bauer D."/>
            <person name="Ohm R.A."/>
            <person name="Barry K.W."/>
            <person name="Spatafora J."/>
            <person name="Grigoriev I.V."/>
            <person name="Martin F.M."/>
            <person name="Pujade-Renaud V."/>
        </authorList>
    </citation>
    <scope>NUCLEOTIDE SEQUENCE [LARGE SCALE GENOMIC DNA]</scope>
    <source>
        <strain evidence="8 9">Philippines</strain>
    </source>
</reference>
<dbReference type="InterPro" id="IPR051089">
    <property type="entry name" value="prtT"/>
</dbReference>
<feature type="compositionally biased region" description="Polar residues" evidence="6">
    <location>
        <begin position="67"/>
        <end position="89"/>
    </location>
</feature>
<dbReference type="CDD" id="cd00067">
    <property type="entry name" value="GAL4"/>
    <property type="match status" value="1"/>
</dbReference>
<dbReference type="OrthoDB" id="3783430at2759"/>
<evidence type="ECO:0000256" key="6">
    <source>
        <dbReference type="SAM" id="MobiDB-lite"/>
    </source>
</evidence>
<keyword evidence="4" id="KW-0804">Transcription</keyword>
<evidence type="ECO:0000256" key="3">
    <source>
        <dbReference type="ARBA" id="ARBA00023125"/>
    </source>
</evidence>
<dbReference type="EMBL" id="KZ678153">
    <property type="protein sequence ID" value="PSN59786.1"/>
    <property type="molecule type" value="Genomic_DNA"/>
</dbReference>
<dbReference type="Gene3D" id="4.10.240.10">
    <property type="entry name" value="Zn(2)-C6 fungal-type DNA-binding domain"/>
    <property type="match status" value="1"/>
</dbReference>
<evidence type="ECO:0000256" key="2">
    <source>
        <dbReference type="ARBA" id="ARBA00023015"/>
    </source>
</evidence>
<evidence type="ECO:0000313" key="9">
    <source>
        <dbReference type="Proteomes" id="UP000240883"/>
    </source>
</evidence>
<accession>A0A2T2N3F2</accession>
<name>A0A2T2N3F2_CORCC</name>
<feature type="domain" description="Zn(2)-C6 fungal-type" evidence="7">
    <location>
        <begin position="16"/>
        <end position="48"/>
    </location>
</feature>
<evidence type="ECO:0000259" key="7">
    <source>
        <dbReference type="PROSITE" id="PS50048"/>
    </source>
</evidence>
<gene>
    <name evidence="8" type="ORF">BS50DRAFT_536985</name>
</gene>
<keyword evidence="3" id="KW-0238">DNA-binding</keyword>
<dbReference type="SUPFAM" id="SSF57701">
    <property type="entry name" value="Zn2/Cys6 DNA-binding domain"/>
    <property type="match status" value="1"/>
</dbReference>
<sequence length="449" mass="50554">MPTVDGKPRKLATVAKCTSCRMDKTKCEPEGRAWPQKCDRCVKLKRPCNPGTASKRGQKQSARHSQLRNNATAISTSYENTPTGWGSPSSEEERYNPFNEMMGLQDSSPGSSDSNSYTHIPHPQDRSSSNSTPGDTVFDNWKQYSGTSSHASVPRAFHILPPSPEYDGTQEWEEWKYDQEAASWASKDAEYAQILELDAASEHTACESSQAVIQVAPSAGTSYPPRSPGLLLIEPSNHRLSNRMTFLLDRRMERLWGNYKTFADTKQVSELFSRTVSDFFGIQCRQMARDYAMVWEALYACGAADALMNKRLPSDLRHEYQRTYDIHDSRARNLIMKAIDTFIARSGRGEHPDVLPLYYAAFLLHASGACAKGSGDLTVAMSLFKYLDKFTALFPLKIKVDRMSDNDWSVKMLLANNPKDPGMEIHRFSFILGKARREFDKVEEPAVVR</sequence>
<feature type="region of interest" description="Disordered" evidence="6">
    <location>
        <begin position="45"/>
        <end position="137"/>
    </location>
</feature>
<evidence type="ECO:0000256" key="5">
    <source>
        <dbReference type="ARBA" id="ARBA00023242"/>
    </source>
</evidence>
<keyword evidence="2" id="KW-0805">Transcription regulation</keyword>
<evidence type="ECO:0000256" key="4">
    <source>
        <dbReference type="ARBA" id="ARBA00023163"/>
    </source>
</evidence>
<keyword evidence="9" id="KW-1185">Reference proteome</keyword>
<evidence type="ECO:0000313" key="8">
    <source>
        <dbReference type="EMBL" id="PSN59786.1"/>
    </source>
</evidence>
<feature type="compositionally biased region" description="Low complexity" evidence="6">
    <location>
        <begin position="107"/>
        <end position="116"/>
    </location>
</feature>
<dbReference type="GO" id="GO:0005634">
    <property type="term" value="C:nucleus"/>
    <property type="evidence" value="ECO:0007669"/>
    <property type="project" value="UniProtKB-SubCell"/>
</dbReference>
<dbReference type="InterPro" id="IPR001138">
    <property type="entry name" value="Zn2Cys6_DnaBD"/>
</dbReference>
<dbReference type="GO" id="GO:0008270">
    <property type="term" value="F:zinc ion binding"/>
    <property type="evidence" value="ECO:0007669"/>
    <property type="project" value="InterPro"/>
</dbReference>
<dbReference type="AlphaFoldDB" id="A0A2T2N3F2"/>
<evidence type="ECO:0000256" key="1">
    <source>
        <dbReference type="ARBA" id="ARBA00004123"/>
    </source>
</evidence>
<dbReference type="PANTHER" id="PTHR31845:SF17">
    <property type="entry name" value="ZN(II)2CYS6 TRANSCRIPTION FACTOR (EUROFUNG)"/>
    <property type="match status" value="1"/>
</dbReference>
<dbReference type="InterPro" id="IPR036864">
    <property type="entry name" value="Zn2-C6_fun-type_DNA-bd_sf"/>
</dbReference>
<dbReference type="Proteomes" id="UP000240883">
    <property type="component" value="Unassembled WGS sequence"/>
</dbReference>
<organism evidence="8 9">
    <name type="scientific">Corynespora cassiicola Philippines</name>
    <dbReference type="NCBI Taxonomy" id="1448308"/>
    <lineage>
        <taxon>Eukaryota</taxon>
        <taxon>Fungi</taxon>
        <taxon>Dikarya</taxon>
        <taxon>Ascomycota</taxon>
        <taxon>Pezizomycotina</taxon>
        <taxon>Dothideomycetes</taxon>
        <taxon>Pleosporomycetidae</taxon>
        <taxon>Pleosporales</taxon>
        <taxon>Corynesporascaceae</taxon>
        <taxon>Corynespora</taxon>
    </lineage>
</organism>
<keyword evidence="5" id="KW-0539">Nucleus</keyword>
<feature type="compositionally biased region" description="Basic residues" evidence="6">
    <location>
        <begin position="56"/>
        <end position="66"/>
    </location>
</feature>
<dbReference type="PROSITE" id="PS50048">
    <property type="entry name" value="ZN2_CY6_FUNGAL_2"/>
    <property type="match status" value="1"/>
</dbReference>
<proteinExistence type="predicted"/>
<dbReference type="PANTHER" id="PTHR31845">
    <property type="entry name" value="FINGER DOMAIN PROTEIN, PUTATIVE-RELATED"/>
    <property type="match status" value="1"/>
</dbReference>
<comment type="subcellular location">
    <subcellularLocation>
        <location evidence="1">Nucleus</location>
    </subcellularLocation>
</comment>
<dbReference type="GO" id="GO:0000981">
    <property type="term" value="F:DNA-binding transcription factor activity, RNA polymerase II-specific"/>
    <property type="evidence" value="ECO:0007669"/>
    <property type="project" value="InterPro"/>
</dbReference>
<dbReference type="GO" id="GO:0000976">
    <property type="term" value="F:transcription cis-regulatory region binding"/>
    <property type="evidence" value="ECO:0007669"/>
    <property type="project" value="TreeGrafter"/>
</dbReference>
<protein>
    <recommendedName>
        <fullName evidence="7">Zn(2)-C6 fungal-type domain-containing protein</fullName>
    </recommendedName>
</protein>